<evidence type="ECO:0000256" key="6">
    <source>
        <dbReference type="RuleBase" id="RU003908"/>
    </source>
</evidence>
<sequence length="163" mass="17467">MSWQEYVDNNLIGTNQVSQAAIYGLNGAVWASSAGFKMSQPEVTELIEGFSDSMKVQGTGFHVNGVKYLTLRADDRSIYGKKGSDGVCAVKTTQAVLVGVYKEGIQPGSCTKVVEGLADYLLGVGYPVLTSSHAILLLDGYVPVFVLFVLCDDSMGQRLVCVE</sequence>
<keyword evidence="5 6" id="KW-0206">Cytoskeleton</keyword>
<dbReference type="PANTHER" id="PTHR11604">
    <property type="entry name" value="PROFILIN"/>
    <property type="match status" value="1"/>
</dbReference>
<dbReference type="Gene3D" id="3.30.450.30">
    <property type="entry name" value="Dynein light chain 2a, cytoplasmic"/>
    <property type="match status" value="1"/>
</dbReference>
<dbReference type="InterPro" id="IPR027310">
    <property type="entry name" value="Profilin_CS"/>
</dbReference>
<comment type="subcellular location">
    <subcellularLocation>
        <location evidence="1">Cytoplasm</location>
        <location evidence="1">Cytoskeleton</location>
    </subcellularLocation>
</comment>
<dbReference type="Pfam" id="PF00235">
    <property type="entry name" value="Profilin"/>
    <property type="match status" value="1"/>
</dbReference>
<evidence type="ECO:0000313" key="9">
    <source>
        <dbReference type="Proteomes" id="UP000078561"/>
    </source>
</evidence>
<keyword evidence="3" id="KW-0963">Cytoplasm</keyword>
<comment type="function">
    <text evidence="6">Binds to actin and affects the structure of the cytoskeleton. At high concentrations, profilin prevents the polymerization of actin, whereas it enhances it at low concentrations.</text>
</comment>
<dbReference type="STRING" id="4829.A0A168T3V4"/>
<protein>
    <recommendedName>
        <fullName evidence="7">Profilin</fullName>
    </recommendedName>
</protein>
<proteinExistence type="inferred from homology"/>
<evidence type="ECO:0000313" key="8">
    <source>
        <dbReference type="EMBL" id="SAM09419.1"/>
    </source>
</evidence>
<dbReference type="Proteomes" id="UP000078561">
    <property type="component" value="Unassembled WGS sequence"/>
</dbReference>
<dbReference type="SUPFAM" id="SSF55770">
    <property type="entry name" value="Profilin (actin-binding protein)"/>
    <property type="match status" value="1"/>
</dbReference>
<evidence type="ECO:0000256" key="5">
    <source>
        <dbReference type="ARBA" id="ARBA00023212"/>
    </source>
</evidence>
<evidence type="ECO:0000256" key="2">
    <source>
        <dbReference type="ARBA" id="ARBA00010058"/>
    </source>
</evidence>
<organism evidence="8">
    <name type="scientific">Absidia glauca</name>
    <name type="common">Pin mould</name>
    <dbReference type="NCBI Taxonomy" id="4829"/>
    <lineage>
        <taxon>Eukaryota</taxon>
        <taxon>Fungi</taxon>
        <taxon>Fungi incertae sedis</taxon>
        <taxon>Mucoromycota</taxon>
        <taxon>Mucoromycotina</taxon>
        <taxon>Mucoromycetes</taxon>
        <taxon>Mucorales</taxon>
        <taxon>Cunninghamellaceae</taxon>
        <taxon>Absidia</taxon>
    </lineage>
</organism>
<dbReference type="CDD" id="cd00148">
    <property type="entry name" value="PROF"/>
    <property type="match status" value="1"/>
</dbReference>
<evidence type="ECO:0000256" key="3">
    <source>
        <dbReference type="ARBA" id="ARBA00022490"/>
    </source>
</evidence>
<evidence type="ECO:0000256" key="1">
    <source>
        <dbReference type="ARBA" id="ARBA00004245"/>
    </source>
</evidence>
<gene>
    <name evidence="8" type="primary">ABSGL_15095.1 scaffold 15162</name>
</gene>
<dbReference type="AlphaFoldDB" id="A0A168T3V4"/>
<evidence type="ECO:0000256" key="7">
    <source>
        <dbReference type="RuleBase" id="RU003909"/>
    </source>
</evidence>
<dbReference type="PRINTS" id="PR00392">
    <property type="entry name" value="PROFILIN"/>
</dbReference>
<dbReference type="GO" id="GO:0005856">
    <property type="term" value="C:cytoskeleton"/>
    <property type="evidence" value="ECO:0007669"/>
    <property type="project" value="UniProtKB-SubCell"/>
</dbReference>
<dbReference type="FunCoup" id="A0A168T3V4">
    <property type="interactions" value="206"/>
</dbReference>
<dbReference type="GO" id="GO:0003785">
    <property type="term" value="F:actin monomer binding"/>
    <property type="evidence" value="ECO:0007669"/>
    <property type="project" value="TreeGrafter"/>
</dbReference>
<dbReference type="InterPro" id="IPR005455">
    <property type="entry name" value="PFN_euk"/>
</dbReference>
<name>A0A168T3V4_ABSGL</name>
<dbReference type="EMBL" id="LT555008">
    <property type="protein sequence ID" value="SAM09419.1"/>
    <property type="molecule type" value="Genomic_DNA"/>
</dbReference>
<comment type="subunit">
    <text evidence="6">Occurs in many kinds of cells as a complex with monomeric actin in a 1:1 ratio.</text>
</comment>
<dbReference type="OMA" id="QGQKFML"/>
<dbReference type="PROSITE" id="PS00414">
    <property type="entry name" value="PROFILIN"/>
    <property type="match status" value="1"/>
</dbReference>
<dbReference type="PANTHER" id="PTHR11604:SF0">
    <property type="entry name" value="PROFILIN"/>
    <property type="match status" value="1"/>
</dbReference>
<comment type="similarity">
    <text evidence="2 7">Belongs to the profilin family.</text>
</comment>
<keyword evidence="9" id="KW-1185">Reference proteome</keyword>
<keyword evidence="4 7" id="KW-0009">Actin-binding</keyword>
<evidence type="ECO:0000256" key="4">
    <source>
        <dbReference type="ARBA" id="ARBA00023203"/>
    </source>
</evidence>
<dbReference type="InParanoid" id="A0A168T3V4"/>
<dbReference type="GO" id="GO:0005938">
    <property type="term" value="C:cell cortex"/>
    <property type="evidence" value="ECO:0007669"/>
    <property type="project" value="TreeGrafter"/>
</dbReference>
<accession>A0A168T3V4</accession>
<reference evidence="8" key="1">
    <citation type="submission" date="2016-04" db="EMBL/GenBank/DDBJ databases">
        <authorList>
            <person name="Evans L.H."/>
            <person name="Alamgir A."/>
            <person name="Owens N."/>
            <person name="Weber N.D."/>
            <person name="Virtaneva K."/>
            <person name="Barbian K."/>
            <person name="Babar A."/>
            <person name="Rosenke K."/>
        </authorList>
    </citation>
    <scope>NUCLEOTIDE SEQUENCE [LARGE SCALE GENOMIC DNA]</scope>
    <source>
        <strain evidence="8">CBS 101.48</strain>
    </source>
</reference>
<dbReference type="SMART" id="SM00392">
    <property type="entry name" value="PROF"/>
    <property type="match status" value="1"/>
</dbReference>
<dbReference type="OrthoDB" id="421374at2759"/>
<dbReference type="PRINTS" id="PR01640">
    <property type="entry name" value="PROFILINPLNT"/>
</dbReference>
<dbReference type="InterPro" id="IPR036140">
    <property type="entry name" value="PFN_sf"/>
</dbReference>
<dbReference type="InterPro" id="IPR048278">
    <property type="entry name" value="PFN"/>
</dbReference>
<dbReference type="FunFam" id="3.30.450.30:FF:000001">
    <property type="entry name" value="Profilin"/>
    <property type="match status" value="1"/>
</dbReference>